<dbReference type="InterPro" id="IPR002347">
    <property type="entry name" value="SDR_fam"/>
</dbReference>
<comment type="caution">
    <text evidence="4">The sequence shown here is derived from an EMBL/GenBank/DDBJ whole genome shotgun (WGS) entry which is preliminary data.</text>
</comment>
<dbReference type="PANTHER" id="PTHR43976:SF16">
    <property type="entry name" value="SHORT-CHAIN DEHYDROGENASE_REDUCTASE FAMILY PROTEIN"/>
    <property type="match status" value="1"/>
</dbReference>
<dbReference type="InterPro" id="IPR051911">
    <property type="entry name" value="SDR_oxidoreductase"/>
</dbReference>
<dbReference type="SUPFAM" id="SSF51735">
    <property type="entry name" value="NAD(P)-binding Rossmann-fold domains"/>
    <property type="match status" value="1"/>
</dbReference>
<comment type="similarity">
    <text evidence="1 3">Belongs to the short-chain dehydrogenases/reductases (SDR) family.</text>
</comment>
<dbReference type="PRINTS" id="PR00081">
    <property type="entry name" value="GDHRDH"/>
</dbReference>
<dbReference type="CDD" id="cd05374">
    <property type="entry name" value="17beta-HSD-like_SDR_c"/>
    <property type="match status" value="1"/>
</dbReference>
<dbReference type="Proteomes" id="UP001195624">
    <property type="component" value="Unassembled WGS sequence"/>
</dbReference>
<dbReference type="EMBL" id="JAGGMQ010000001">
    <property type="protein sequence ID" value="MBP2167317.1"/>
    <property type="molecule type" value="Genomic_DNA"/>
</dbReference>
<reference evidence="5" key="1">
    <citation type="submission" date="2023-07" db="EMBL/GenBank/DDBJ databases">
        <title>Genome mining of underrepresented organisms for secondary metabolites.</title>
        <authorList>
            <person name="D'Agostino P.M."/>
        </authorList>
    </citation>
    <scope>NUCLEOTIDE SEQUENCE [LARGE SCALE GENOMIC DNA]</scope>
    <source>
        <strain evidence="5">WS4403</strain>
    </source>
</reference>
<evidence type="ECO:0000256" key="3">
    <source>
        <dbReference type="RuleBase" id="RU000363"/>
    </source>
</evidence>
<dbReference type="InterPro" id="IPR036291">
    <property type="entry name" value="NAD(P)-bd_dom_sf"/>
</dbReference>
<dbReference type="PRINTS" id="PR00080">
    <property type="entry name" value="SDRFAMILY"/>
</dbReference>
<sequence length="281" mass="30201">MVAEKRPVWFITGCSTGFGRELAQQAIAQGFNVVVTARNQQQISDLVAGHDASTLALTLDVTDSENIARAVKQTLEKFGTVDVLVNNAGYGYQSSVEEGVEAEIRAQFDANVFGLFAMTRALLPAMRKARSGHVINITSVAGLIGFPGSGYYSASKHAVEGWSDSLAAEGAPLGIKVTCVEPGPFRTDWAGRSLRQTASQIADYAETSAARMNNTAQYSGKQPGDPARAAQAMIAITQQDNPPRHLVMGKFGFEAVTSKLKQRLAEIEQWKETTLGTDFPE</sequence>
<dbReference type="InterPro" id="IPR020904">
    <property type="entry name" value="Sc_DH/Rdtase_CS"/>
</dbReference>
<evidence type="ECO:0000313" key="5">
    <source>
        <dbReference type="Proteomes" id="UP001195624"/>
    </source>
</evidence>
<keyword evidence="5" id="KW-1185">Reference proteome</keyword>
<protein>
    <submittedName>
        <fullName evidence="4">NAD(P)-dependent dehydrogenase (Short-subunit alcohol dehydrogenase family)</fullName>
    </submittedName>
</protein>
<dbReference type="Gene3D" id="3.40.50.720">
    <property type="entry name" value="NAD(P)-binding Rossmann-like Domain"/>
    <property type="match status" value="1"/>
</dbReference>
<dbReference type="PROSITE" id="PS00061">
    <property type="entry name" value="ADH_SHORT"/>
    <property type="match status" value="1"/>
</dbReference>
<organism evidence="4 5">
    <name type="scientific">Winslowiella toletana</name>
    <dbReference type="NCBI Taxonomy" id="92490"/>
    <lineage>
        <taxon>Bacteria</taxon>
        <taxon>Pseudomonadati</taxon>
        <taxon>Pseudomonadota</taxon>
        <taxon>Gammaproteobacteria</taxon>
        <taxon>Enterobacterales</taxon>
        <taxon>Erwiniaceae</taxon>
        <taxon>Winslowiella</taxon>
    </lineage>
</organism>
<keyword evidence="2" id="KW-0560">Oxidoreductase</keyword>
<proteinExistence type="inferred from homology"/>
<dbReference type="RefSeq" id="WP_017802741.1">
    <property type="nucleotide sequence ID" value="NZ_JAGGMQ010000001.1"/>
</dbReference>
<accession>A0ABS4P560</accession>
<evidence type="ECO:0000256" key="1">
    <source>
        <dbReference type="ARBA" id="ARBA00006484"/>
    </source>
</evidence>
<gene>
    <name evidence="4" type="ORF">J2125_000509</name>
</gene>
<dbReference type="Pfam" id="PF00106">
    <property type="entry name" value="adh_short"/>
    <property type="match status" value="1"/>
</dbReference>
<dbReference type="NCBIfam" id="NF004824">
    <property type="entry name" value="PRK06180.1"/>
    <property type="match status" value="1"/>
</dbReference>
<evidence type="ECO:0000313" key="4">
    <source>
        <dbReference type="EMBL" id="MBP2167317.1"/>
    </source>
</evidence>
<dbReference type="PANTHER" id="PTHR43976">
    <property type="entry name" value="SHORT CHAIN DEHYDROGENASE"/>
    <property type="match status" value="1"/>
</dbReference>
<dbReference type="NCBIfam" id="NF006114">
    <property type="entry name" value="PRK08263.1"/>
    <property type="match status" value="1"/>
</dbReference>
<evidence type="ECO:0000256" key="2">
    <source>
        <dbReference type="ARBA" id="ARBA00023002"/>
    </source>
</evidence>
<name>A0ABS4P560_9GAMM</name>